<dbReference type="GO" id="GO:0005737">
    <property type="term" value="C:cytoplasm"/>
    <property type="evidence" value="ECO:0007669"/>
    <property type="project" value="TreeGrafter"/>
</dbReference>
<evidence type="ECO:0000256" key="4">
    <source>
        <dbReference type="PROSITE-ProRule" id="PRU00175"/>
    </source>
</evidence>
<reference evidence="7" key="3">
    <citation type="submission" date="2020-05" db="UniProtKB">
        <authorList>
            <consortium name="EnsemblMetazoa"/>
        </authorList>
    </citation>
    <scope>IDENTIFICATION</scope>
    <source>
        <strain evidence="7">Jacobina</strain>
    </source>
</reference>
<dbReference type="RefSeq" id="XP_055677861.1">
    <property type="nucleotide sequence ID" value="XM_055821886.1"/>
</dbReference>
<keyword evidence="8" id="KW-1185">Reference proteome</keyword>
<evidence type="ECO:0000256" key="3">
    <source>
        <dbReference type="ARBA" id="ARBA00022833"/>
    </source>
</evidence>
<dbReference type="OrthoDB" id="66726at2759"/>
<dbReference type="VEuPathDB" id="VectorBase:LLOJ004341"/>
<comment type="similarity">
    <text evidence="1">Belongs to the IAP family.</text>
</comment>
<evidence type="ECO:0000313" key="8">
    <source>
        <dbReference type="Proteomes" id="UP000092461"/>
    </source>
</evidence>
<dbReference type="EMBL" id="AJWK01013646">
    <property type="status" value="NOT_ANNOTATED_CDS"/>
    <property type="molecule type" value="Genomic_DNA"/>
</dbReference>
<dbReference type="Pfam" id="PF00653">
    <property type="entry name" value="BIR"/>
    <property type="match status" value="3"/>
</dbReference>
<dbReference type="InterPro" id="IPR001841">
    <property type="entry name" value="Znf_RING"/>
</dbReference>
<dbReference type="GO" id="GO:0005634">
    <property type="term" value="C:nucleus"/>
    <property type="evidence" value="ECO:0007669"/>
    <property type="project" value="TreeGrafter"/>
</dbReference>
<dbReference type="InterPro" id="IPR050784">
    <property type="entry name" value="IAP"/>
</dbReference>
<evidence type="ECO:0000313" key="6">
    <source>
        <dbReference type="EMBL" id="MBC1169467.1"/>
    </source>
</evidence>
<dbReference type="RefSeq" id="XP_055677846.1">
    <property type="nucleotide sequence ID" value="XM_055821871.1"/>
</dbReference>
<accession>A0A1B0GIB8</accession>
<reference evidence="6" key="2">
    <citation type="journal article" date="2020" name="BMC">
        <title>Leishmania infection induces a limited differential gene expression in the sand fly midgut.</title>
        <authorList>
            <person name="Coutinho-Abreu I.V."/>
            <person name="Serafim T.D."/>
            <person name="Meneses C."/>
            <person name="Kamhawi S."/>
            <person name="Oliveira F."/>
            <person name="Valenzuela J.G."/>
        </authorList>
    </citation>
    <scope>NUCLEOTIDE SEQUENCE</scope>
    <source>
        <strain evidence="6">Jacobina</strain>
        <tissue evidence="6">Midgut</tissue>
    </source>
</reference>
<dbReference type="Proteomes" id="UP000092461">
    <property type="component" value="Unassembled WGS sequence"/>
</dbReference>
<dbReference type="SMART" id="SM00238">
    <property type="entry name" value="BIR"/>
    <property type="match status" value="3"/>
</dbReference>
<evidence type="ECO:0000256" key="1">
    <source>
        <dbReference type="ARBA" id="ARBA00006672"/>
    </source>
</evidence>
<dbReference type="InterPro" id="IPR001370">
    <property type="entry name" value="BIR_rpt"/>
</dbReference>
<dbReference type="PANTHER" id="PTHR10044">
    <property type="entry name" value="INHIBITOR OF APOPTOSIS"/>
    <property type="match status" value="1"/>
</dbReference>
<keyword evidence="2 4" id="KW-0863">Zinc-finger</keyword>
<dbReference type="VEuPathDB" id="VectorBase:LLONM1_006018"/>
<dbReference type="EMBL" id="GITU01000764">
    <property type="protein sequence ID" value="MBC1169467.1"/>
    <property type="molecule type" value="Transcribed_RNA"/>
</dbReference>
<feature type="domain" description="RING-type" evidence="5">
    <location>
        <begin position="384"/>
        <end position="419"/>
    </location>
</feature>
<organism evidence="7 8">
    <name type="scientific">Lutzomyia longipalpis</name>
    <name type="common">Sand fly</name>
    <dbReference type="NCBI Taxonomy" id="7200"/>
    <lineage>
        <taxon>Eukaryota</taxon>
        <taxon>Metazoa</taxon>
        <taxon>Ecdysozoa</taxon>
        <taxon>Arthropoda</taxon>
        <taxon>Hexapoda</taxon>
        <taxon>Insecta</taxon>
        <taxon>Pterygota</taxon>
        <taxon>Neoptera</taxon>
        <taxon>Endopterygota</taxon>
        <taxon>Diptera</taxon>
        <taxon>Nematocera</taxon>
        <taxon>Psychodoidea</taxon>
        <taxon>Psychodidae</taxon>
        <taxon>Lutzomyia</taxon>
        <taxon>Lutzomyia</taxon>
    </lineage>
</organism>
<evidence type="ECO:0000256" key="2">
    <source>
        <dbReference type="ARBA" id="ARBA00022771"/>
    </source>
</evidence>
<dbReference type="PROSITE" id="PS50089">
    <property type="entry name" value="ZF_RING_2"/>
    <property type="match status" value="1"/>
</dbReference>
<reference evidence="8" key="1">
    <citation type="submission" date="2012-05" db="EMBL/GenBank/DDBJ databases">
        <title>Whole Genome Assembly of Lutzomyia longipalpis.</title>
        <authorList>
            <person name="Richards S."/>
            <person name="Qu C."/>
            <person name="Dillon R."/>
            <person name="Worley K."/>
            <person name="Scherer S."/>
            <person name="Batterton M."/>
            <person name="Taylor A."/>
            <person name="Hawes A."/>
            <person name="Hernandez B."/>
            <person name="Kovar C."/>
            <person name="Mandapat C."/>
            <person name="Pham C."/>
            <person name="Qu C."/>
            <person name="Jing C."/>
            <person name="Bess C."/>
            <person name="Bandaranaike D."/>
            <person name="Ngo D."/>
            <person name="Ongeri F."/>
            <person name="Arias F."/>
            <person name="Lara F."/>
            <person name="Weissenberger G."/>
            <person name="Kamau G."/>
            <person name="Han H."/>
            <person name="Shen H."/>
            <person name="Dinh H."/>
            <person name="Khalil I."/>
            <person name="Jones J."/>
            <person name="Shafer J."/>
            <person name="Jayaseelan J."/>
            <person name="Quiroz J."/>
            <person name="Blankenburg K."/>
            <person name="Nguyen L."/>
            <person name="Jackson L."/>
            <person name="Francisco L."/>
            <person name="Tang L.-Y."/>
            <person name="Pu L.-L."/>
            <person name="Perales L."/>
            <person name="Lorensuhewa L."/>
            <person name="Munidasa M."/>
            <person name="Coyle M."/>
            <person name="Taylor M."/>
            <person name="Puazo M."/>
            <person name="Firestine M."/>
            <person name="Scheel M."/>
            <person name="Javaid M."/>
            <person name="Wang M."/>
            <person name="Li M."/>
            <person name="Tabassum N."/>
            <person name="Saada N."/>
            <person name="Osuji N."/>
            <person name="Aqrawi P."/>
            <person name="Fu Q."/>
            <person name="Thornton R."/>
            <person name="Raj R."/>
            <person name="Goodspeed R."/>
            <person name="Mata R."/>
            <person name="Najjar R."/>
            <person name="Gubbala S."/>
            <person name="Lee S."/>
            <person name="Denson S."/>
            <person name="Patil S."/>
            <person name="Macmil S."/>
            <person name="Qi S."/>
            <person name="Matskevitch T."/>
            <person name="Palculict T."/>
            <person name="Mathew T."/>
            <person name="Vee V."/>
            <person name="Velamala V."/>
            <person name="Korchina V."/>
            <person name="Cai W."/>
            <person name="Liu W."/>
            <person name="Dai W."/>
            <person name="Zou X."/>
            <person name="Zhu Y."/>
            <person name="Zhang Y."/>
            <person name="Wu Y.-Q."/>
            <person name="Xin Y."/>
            <person name="Nazarath L."/>
            <person name="Kovar C."/>
            <person name="Han Y."/>
            <person name="Muzny D."/>
            <person name="Gibbs R."/>
        </authorList>
    </citation>
    <scope>NUCLEOTIDE SEQUENCE [LARGE SCALE GENOMIC DNA]</scope>
    <source>
        <strain evidence="8">Jacobina</strain>
    </source>
</reference>
<dbReference type="GO" id="GO:0051726">
    <property type="term" value="P:regulation of cell cycle"/>
    <property type="evidence" value="ECO:0007669"/>
    <property type="project" value="TreeGrafter"/>
</dbReference>
<dbReference type="SUPFAM" id="SSF57924">
    <property type="entry name" value="Inhibitor of apoptosis (IAP) repeat"/>
    <property type="match status" value="3"/>
</dbReference>
<dbReference type="PANTHER" id="PTHR10044:SF139">
    <property type="entry name" value="DEATH-ASSOCIATED INHIBITOR OF APOPTOSIS 2"/>
    <property type="match status" value="1"/>
</dbReference>
<keyword evidence="3" id="KW-0862">Zinc</keyword>
<dbReference type="PROSITE" id="PS50143">
    <property type="entry name" value="BIR_REPEAT_2"/>
    <property type="match status" value="3"/>
</dbReference>
<protein>
    <submittedName>
        <fullName evidence="6">Putative apoptosis inhibitor iap</fullName>
    </submittedName>
</protein>
<sequence>MAMCLSCICGHASDDDGDEGDMRQESQRLATMEPCTNLTQFAAALALQGFFLVALASPDEVQCYFCGVRLSSWEDDDVPLREHLRHSNNCPLLRGEKTDNVPINARVMVKFLRDVYKKYLSVPTSPYCREDRRLESFDEWPGGDARELARFGFYYVGTGWDVECIFCYMRLDMTPPVVGDIVARHLEAPDCPLFRGRASTNVPLEPEQTNRLIYELAGQRPASDCLVLPAERHEAQEKARKMPRDPRRVSIITNPLNERYVHTPMLRDLHIERNRLKSFHSWRGMADKHELARQGFYFTGIDDVVQCIFCRTQFSNWQPESDILEAHATPGRCPFLRGFETANVPLAAIMEDDSPRNSPLRRMMECDERCREICDETVEDDKMCKICYENPYETVCLPCGHVAMCTQCASAVDRCPFCQQRCSMARLYFM</sequence>
<dbReference type="KEGG" id="lll:129786691"/>
<dbReference type="GO" id="GO:0008270">
    <property type="term" value="F:zinc ion binding"/>
    <property type="evidence" value="ECO:0007669"/>
    <property type="project" value="UniProtKB-KW"/>
</dbReference>
<dbReference type="Gene3D" id="3.30.40.10">
    <property type="entry name" value="Zinc/RING finger domain, C3HC4 (zinc finger)"/>
    <property type="match status" value="1"/>
</dbReference>
<dbReference type="Pfam" id="PF13920">
    <property type="entry name" value="zf-C3HC4_3"/>
    <property type="match status" value="1"/>
</dbReference>
<dbReference type="InterPro" id="IPR013083">
    <property type="entry name" value="Znf_RING/FYVE/PHD"/>
</dbReference>
<dbReference type="EnsemblMetazoa" id="LLOJ004341-RA">
    <property type="protein sequence ID" value="LLOJ004341-PA"/>
    <property type="gene ID" value="LLOJ004341"/>
</dbReference>
<dbReference type="GeneID" id="129786691"/>
<evidence type="ECO:0000313" key="7">
    <source>
        <dbReference type="EnsemblMetazoa" id="LLOJ004341-PA"/>
    </source>
</evidence>
<dbReference type="AlphaFoldDB" id="A0A1B0GIB8"/>
<dbReference type="Gene3D" id="1.10.1170.10">
    <property type="entry name" value="Inhibitor Of Apoptosis Protein (2mihbC-IAP-1), Chain A"/>
    <property type="match status" value="3"/>
</dbReference>
<evidence type="ECO:0000259" key="5">
    <source>
        <dbReference type="PROSITE" id="PS50089"/>
    </source>
</evidence>
<proteinExistence type="inferred from homology"/>
<dbReference type="SMART" id="SM00184">
    <property type="entry name" value="RING"/>
    <property type="match status" value="1"/>
</dbReference>
<dbReference type="RefSeq" id="XP_055677854.1">
    <property type="nucleotide sequence ID" value="XM_055821879.1"/>
</dbReference>
<keyword evidence="2 4" id="KW-0479">Metal-binding</keyword>
<dbReference type="CDD" id="cd00022">
    <property type="entry name" value="BIR"/>
    <property type="match status" value="1"/>
</dbReference>
<name>A0A1B0GIB8_LUTLO</name>